<name>A0A6V7FHD6_9XANT</name>
<dbReference type="EMBL" id="LR828254">
    <property type="protein sequence ID" value="CAD0362647.1"/>
    <property type="molecule type" value="Genomic_DNA"/>
</dbReference>
<evidence type="ECO:0000313" key="2">
    <source>
        <dbReference type="EMBL" id="CAD0362647.1"/>
    </source>
</evidence>
<accession>A0A6V7FHD6</accession>
<organism evidence="2">
    <name type="scientific">Xanthomonas hortorum pv. gardneri</name>
    <dbReference type="NCBI Taxonomy" id="2754056"/>
    <lineage>
        <taxon>Bacteria</taxon>
        <taxon>Pseudomonadati</taxon>
        <taxon>Pseudomonadota</taxon>
        <taxon>Gammaproteobacteria</taxon>
        <taxon>Lysobacterales</taxon>
        <taxon>Lysobacteraceae</taxon>
        <taxon>Xanthomonas</taxon>
    </lineage>
</organism>
<dbReference type="PANTHER" id="PTHR42759">
    <property type="entry name" value="MOXR FAMILY PROTEIN"/>
    <property type="match status" value="1"/>
</dbReference>
<dbReference type="GO" id="GO:0016887">
    <property type="term" value="F:ATP hydrolysis activity"/>
    <property type="evidence" value="ECO:0007669"/>
    <property type="project" value="InterPro"/>
</dbReference>
<dbReference type="InterPro" id="IPR050764">
    <property type="entry name" value="CbbQ/NirQ/NorQ/GpvN"/>
</dbReference>
<dbReference type="AlphaFoldDB" id="A0A6V7FHD6"/>
<gene>
    <name evidence="2" type="ORF">CFBP8129_45940</name>
</gene>
<feature type="domain" description="ATPase dynein-related AAA" evidence="1">
    <location>
        <begin position="98"/>
        <end position="213"/>
    </location>
</feature>
<protein>
    <recommendedName>
        <fullName evidence="1">ATPase dynein-related AAA domain-containing protein</fullName>
    </recommendedName>
</protein>
<dbReference type="PANTHER" id="PTHR42759:SF1">
    <property type="entry name" value="MAGNESIUM-CHELATASE SUBUNIT CHLD"/>
    <property type="match status" value="1"/>
</dbReference>
<dbReference type="RefSeq" id="WP_052757721.1">
    <property type="nucleotide sequence ID" value="NZ_CP018729.1"/>
</dbReference>
<geneLocation type="plasmid" evidence="2">
    <name>CFBP8129_p211</name>
</geneLocation>
<dbReference type="Pfam" id="PF07728">
    <property type="entry name" value="AAA_5"/>
    <property type="match status" value="1"/>
</dbReference>
<dbReference type="GO" id="GO:0005524">
    <property type="term" value="F:ATP binding"/>
    <property type="evidence" value="ECO:0007669"/>
    <property type="project" value="InterPro"/>
</dbReference>
<proteinExistence type="predicted"/>
<sequence>MYNTNLEAITIPANDPFADTNALAASPLDYRVAVSKMQAIGLTIGDADTIVGVGTKNHTYLSALNPYFHFDNIEFDRLFSMALAREWSRDDAEPRRGLLVSGDSGTGKTTHIRQRLAIQGIPCIEVTMRADMEPTDLLYTRSIVGGDTIIEYGAGALAAKHGIPLVINEIDAAKPSTLLGLNEFFDTGTVVITETGEVIHAKRGFQVHATCNSKFLDDPTDAFAGTRGQNASVLRRFFSMVYDSPTADQEADFIQSLYPDLDAGVVKKKATFVVALRDAGKTPTKIGNQNVQLSRTFCRSMVIDWLYLESTFGYMLNRGVSPGLYALGPVLTNLMPDHEKEAVKALYETILV</sequence>
<dbReference type="EMBL" id="LR828254">
    <property type="protein sequence ID" value="CAD0362645.1"/>
    <property type="molecule type" value="Genomic_DNA"/>
</dbReference>
<keyword evidence="2" id="KW-0614">Plasmid</keyword>
<dbReference type="InterPro" id="IPR011704">
    <property type="entry name" value="ATPase_dyneun-rel_AAA"/>
</dbReference>
<dbReference type="InterPro" id="IPR027417">
    <property type="entry name" value="P-loop_NTPase"/>
</dbReference>
<dbReference type="Gene3D" id="3.40.50.300">
    <property type="entry name" value="P-loop containing nucleotide triphosphate hydrolases"/>
    <property type="match status" value="1"/>
</dbReference>
<dbReference type="CDD" id="cd00009">
    <property type="entry name" value="AAA"/>
    <property type="match status" value="1"/>
</dbReference>
<dbReference type="SUPFAM" id="SSF52540">
    <property type="entry name" value="P-loop containing nucleoside triphosphate hydrolases"/>
    <property type="match status" value="1"/>
</dbReference>
<evidence type="ECO:0000259" key="1">
    <source>
        <dbReference type="Pfam" id="PF07728"/>
    </source>
</evidence>
<reference evidence="2" key="1">
    <citation type="submission" date="2020-07" db="EMBL/GenBank/DDBJ databases">
        <authorList>
            <person name="Pothier F. J."/>
        </authorList>
    </citation>
    <scope>NUCLEOTIDE SEQUENCE [LARGE SCALE GENOMIC DNA]</scope>
    <source>
        <plasmid evidence="2">CFBP8129_p211</plasmid>
    </source>
</reference>